<keyword evidence="3" id="KW-0378">Hydrolase</keyword>
<accession>A5C530</accession>
<dbReference type="Pfam" id="PF02902">
    <property type="entry name" value="Peptidase_C48"/>
    <property type="match status" value="1"/>
</dbReference>
<dbReference type="InterPro" id="IPR038765">
    <property type="entry name" value="Papain-like_cys_pep_sf"/>
</dbReference>
<proteinExistence type="inferred from homology"/>
<name>A5C530_VITVI</name>
<dbReference type="AlphaFoldDB" id="A5C530"/>
<dbReference type="Gene3D" id="3.40.395.10">
    <property type="entry name" value="Adenoviral Proteinase, Chain A"/>
    <property type="match status" value="1"/>
</dbReference>
<evidence type="ECO:0000259" key="4">
    <source>
        <dbReference type="Pfam" id="PF02902"/>
    </source>
</evidence>
<dbReference type="GO" id="GO:0008234">
    <property type="term" value="F:cysteine-type peptidase activity"/>
    <property type="evidence" value="ECO:0007669"/>
    <property type="project" value="InterPro"/>
</dbReference>
<dbReference type="SUPFAM" id="SSF54001">
    <property type="entry name" value="Cysteine proteinases"/>
    <property type="match status" value="1"/>
</dbReference>
<comment type="similarity">
    <text evidence="1">Belongs to the peptidase C48 family.</text>
</comment>
<dbReference type="GO" id="GO:0006508">
    <property type="term" value="P:proteolysis"/>
    <property type="evidence" value="ECO:0007669"/>
    <property type="project" value="UniProtKB-KW"/>
</dbReference>
<evidence type="ECO:0000256" key="2">
    <source>
        <dbReference type="ARBA" id="ARBA00022670"/>
    </source>
</evidence>
<feature type="domain" description="Ubiquitin-like protease family profile" evidence="4">
    <location>
        <begin position="220"/>
        <end position="289"/>
    </location>
</feature>
<gene>
    <name evidence="5" type="ORF">VITISV_042612</name>
</gene>
<keyword evidence="2" id="KW-0645">Protease</keyword>
<organism evidence="5">
    <name type="scientific">Vitis vinifera</name>
    <name type="common">Grape</name>
    <dbReference type="NCBI Taxonomy" id="29760"/>
    <lineage>
        <taxon>Eukaryota</taxon>
        <taxon>Viridiplantae</taxon>
        <taxon>Streptophyta</taxon>
        <taxon>Embryophyta</taxon>
        <taxon>Tracheophyta</taxon>
        <taxon>Spermatophyta</taxon>
        <taxon>Magnoliopsida</taxon>
        <taxon>eudicotyledons</taxon>
        <taxon>Gunneridae</taxon>
        <taxon>Pentapetalae</taxon>
        <taxon>rosids</taxon>
        <taxon>Vitales</taxon>
        <taxon>Vitaceae</taxon>
        <taxon>Viteae</taxon>
        <taxon>Vitis</taxon>
    </lineage>
</organism>
<dbReference type="EMBL" id="AM482627">
    <property type="protein sequence ID" value="CAN81834.1"/>
    <property type="molecule type" value="Genomic_DNA"/>
</dbReference>
<protein>
    <recommendedName>
        <fullName evidence="4">Ubiquitin-like protease family profile domain-containing protein</fullName>
    </recommendedName>
</protein>
<reference evidence="5" key="1">
    <citation type="journal article" date="2007" name="PLoS ONE">
        <title>The first genome sequence of an elite grapevine cultivar (Pinot noir Vitis vinifera L.): coping with a highly heterozygous genome.</title>
        <authorList>
            <person name="Velasco R."/>
            <person name="Zharkikh A."/>
            <person name="Troggio M."/>
            <person name="Cartwright D.A."/>
            <person name="Cestaro A."/>
            <person name="Pruss D."/>
            <person name="Pindo M."/>
            <person name="FitzGerald L.M."/>
            <person name="Vezzulli S."/>
            <person name="Reid J."/>
            <person name="Malacarne G."/>
            <person name="Iliev D."/>
            <person name="Coppola G."/>
            <person name="Wardell B."/>
            <person name="Micheletti D."/>
            <person name="Macalma T."/>
            <person name="Facci M."/>
            <person name="Mitchell J.T."/>
            <person name="Perazzolli M."/>
            <person name="Eldredge G."/>
            <person name="Gatto P."/>
            <person name="Oyzerski R."/>
            <person name="Moretto M."/>
            <person name="Gutin N."/>
            <person name="Stefanini M."/>
            <person name="Chen Y."/>
            <person name="Segala C."/>
            <person name="Davenport C."/>
            <person name="Dematte L."/>
            <person name="Mraz A."/>
            <person name="Battilana J."/>
            <person name="Stormo K."/>
            <person name="Costa F."/>
            <person name="Tao Q."/>
            <person name="Si-Ammour A."/>
            <person name="Harkins T."/>
            <person name="Lackey A."/>
            <person name="Perbost C."/>
            <person name="Taillon B."/>
            <person name="Stella A."/>
            <person name="Solovyev V."/>
            <person name="Fawcett J.A."/>
            <person name="Sterck L."/>
            <person name="Vandepoele K."/>
            <person name="Grando S.M."/>
            <person name="Toppo S."/>
            <person name="Moser C."/>
            <person name="Lanchbury J."/>
            <person name="Bogden R."/>
            <person name="Skolnick M."/>
            <person name="Sgaramella V."/>
            <person name="Bhatnagar S.K."/>
            <person name="Fontana P."/>
            <person name="Gutin A."/>
            <person name="Van de Peer Y."/>
            <person name="Salamini F."/>
            <person name="Viola R."/>
        </authorList>
    </citation>
    <scope>NUCLEOTIDE SEQUENCE</scope>
</reference>
<evidence type="ECO:0000256" key="1">
    <source>
        <dbReference type="ARBA" id="ARBA00005234"/>
    </source>
</evidence>
<evidence type="ECO:0000256" key="3">
    <source>
        <dbReference type="ARBA" id="ARBA00022801"/>
    </source>
</evidence>
<dbReference type="InterPro" id="IPR003653">
    <property type="entry name" value="Peptidase_C48_C"/>
</dbReference>
<evidence type="ECO:0000313" key="5">
    <source>
        <dbReference type="EMBL" id="CAN81834.1"/>
    </source>
</evidence>
<sequence>MDVELILGLKAKGVEVMIWIIKNGQSVNLEQNNGAENENDEKMKVVEKDERTFDHKDDDMRNVEGGDKQDVKVHEQQEEGHKVEEIFLMGIEKAFENLKKFVLQTNVSHMDESCKESTFSKFEEKYMELKHLFFPMSNVVVEERLNENDSCGGMELHASPIMNNHCKDEKVNVDVPYVEKQEEQTIPMSILSNMEDSHSLSTLESLVVAYVFDVSLDKRKLSNSTKIFTHIIKHMDEMKDYDKIYIPMHDTCSDHWYLCVINLDECIIHILDSLPSRKRDDMRTTCVKIMVGLWSPCR</sequence>